<dbReference type="Pfam" id="PF10720">
    <property type="entry name" value="DUF2515"/>
    <property type="match status" value="1"/>
</dbReference>
<keyword evidence="2" id="KW-1185">Reference proteome</keyword>
<name>A0AA86J9F8_9BURK</name>
<accession>A0AA86J9F8</accession>
<gene>
    <name evidence="1" type="ORF">RGQ30_26360</name>
</gene>
<evidence type="ECO:0000313" key="1">
    <source>
        <dbReference type="EMBL" id="BET27135.1"/>
    </source>
</evidence>
<dbReference type="KEGG" id="lto:RGQ30_26360"/>
<dbReference type="RefSeq" id="WP_130557757.1">
    <property type="nucleotide sequence ID" value="NZ_AP028947.1"/>
</dbReference>
<reference evidence="1 2" key="1">
    <citation type="submission" date="2023-10" db="EMBL/GenBank/DDBJ databases">
        <title>Complete Genome Sequence of Limnobacter thiooxidans CS-K2T, Isolated from freshwater lake sediments in Bavaria, Germany.</title>
        <authorList>
            <person name="Naruki M."/>
            <person name="Watanabe A."/>
            <person name="Warashina T."/>
            <person name="Morita T."/>
            <person name="Arakawa K."/>
        </authorList>
    </citation>
    <scope>NUCLEOTIDE SEQUENCE [LARGE SCALE GENOMIC DNA]</scope>
    <source>
        <strain evidence="1 2">CS-K2</strain>
    </source>
</reference>
<proteinExistence type="predicted"/>
<organism evidence="1 2">
    <name type="scientific">Limnobacter thiooxidans</name>
    <dbReference type="NCBI Taxonomy" id="131080"/>
    <lineage>
        <taxon>Bacteria</taxon>
        <taxon>Pseudomonadati</taxon>
        <taxon>Pseudomonadota</taxon>
        <taxon>Betaproteobacteria</taxon>
        <taxon>Burkholderiales</taxon>
        <taxon>Burkholderiaceae</taxon>
        <taxon>Limnobacter</taxon>
    </lineage>
</organism>
<dbReference type="InterPro" id="IPR019658">
    <property type="entry name" value="DUF2515"/>
</dbReference>
<protein>
    <submittedName>
        <fullName evidence="1">Uncharacterized protein</fullName>
    </submittedName>
</protein>
<dbReference type="Proteomes" id="UP001329151">
    <property type="component" value="Chromosome"/>
</dbReference>
<evidence type="ECO:0000313" key="2">
    <source>
        <dbReference type="Proteomes" id="UP001329151"/>
    </source>
</evidence>
<sequence length="363" mass="40969">MTTTCFPQLISDDLPLHKGARTLDQCKCYSTDRYDNTEKLVAEVEVLTCDCLWRICQREAERIVAPGGLLIADPIARNRRINAAYAALWKTDNRFEWAGLAAFASKQVGCGLLHAAIGMEQINRTQDELEMLERNPWVPLGAKIGSAGARGGMESAEVSLKYVFDMLALGNTALFLDIYPLHMFYKKRGIEEMKKCMGKREKIYGHPKFPVLWTIQEKVRFGFRFAEIIPAFEAIEAGDIFKSVDLLARHEQKNILQPAIYEDFLMRSLLQGNQVASSFAYVTNFSTRLEQPVQLTLANQCAPLPDGRSIEFSKNGFANLANLDERMPFVLRAAKQFHNLLRSGNRQVIEQSIHEISSGQATR</sequence>
<dbReference type="EMBL" id="AP028947">
    <property type="protein sequence ID" value="BET27135.1"/>
    <property type="molecule type" value="Genomic_DNA"/>
</dbReference>
<dbReference type="AlphaFoldDB" id="A0AA86J9F8"/>